<name>A0A381R1X6_9ZZZZ</name>
<dbReference type="InterPro" id="IPR016181">
    <property type="entry name" value="Acyl_CoA_acyltransferase"/>
</dbReference>
<feature type="non-terminal residue" evidence="2">
    <location>
        <position position="1"/>
    </location>
</feature>
<sequence length="156" mass="18133">PRLMAALNWSCREFRELTLHELYSLLQLRTDVFVIEQNCVYQDMDDNDQVAMHVIGARDGELLCYARILPPSIKYKTPSIGRVITHQTLRQNGYGKQLMGKALDYCRQYWPTEPITISAQQRLQKFYSELGFVTESGPYLEDGIPHIQMRYESLPS</sequence>
<protein>
    <recommendedName>
        <fullName evidence="1">N-acetyltransferase domain-containing protein</fullName>
    </recommendedName>
</protein>
<organism evidence="2">
    <name type="scientific">marine metagenome</name>
    <dbReference type="NCBI Taxonomy" id="408172"/>
    <lineage>
        <taxon>unclassified sequences</taxon>
        <taxon>metagenomes</taxon>
        <taxon>ecological metagenomes</taxon>
    </lineage>
</organism>
<reference evidence="2" key="1">
    <citation type="submission" date="2018-05" db="EMBL/GenBank/DDBJ databases">
        <authorList>
            <person name="Lanie J.A."/>
            <person name="Ng W.-L."/>
            <person name="Kazmierczak K.M."/>
            <person name="Andrzejewski T.M."/>
            <person name="Davidsen T.M."/>
            <person name="Wayne K.J."/>
            <person name="Tettelin H."/>
            <person name="Glass J.I."/>
            <person name="Rusch D."/>
            <person name="Podicherti R."/>
            <person name="Tsui H.-C.T."/>
            <person name="Winkler M.E."/>
        </authorList>
    </citation>
    <scope>NUCLEOTIDE SEQUENCE</scope>
</reference>
<dbReference type="InterPro" id="IPR000182">
    <property type="entry name" value="GNAT_dom"/>
</dbReference>
<dbReference type="Gene3D" id="3.40.630.30">
    <property type="match status" value="1"/>
</dbReference>
<dbReference type="AlphaFoldDB" id="A0A381R1X6"/>
<dbReference type="SUPFAM" id="SSF55729">
    <property type="entry name" value="Acyl-CoA N-acyltransferases (Nat)"/>
    <property type="match status" value="1"/>
</dbReference>
<evidence type="ECO:0000313" key="2">
    <source>
        <dbReference type="EMBL" id="SUZ84848.1"/>
    </source>
</evidence>
<proteinExistence type="predicted"/>
<dbReference type="CDD" id="cd04301">
    <property type="entry name" value="NAT_SF"/>
    <property type="match status" value="1"/>
</dbReference>
<evidence type="ECO:0000259" key="1">
    <source>
        <dbReference type="PROSITE" id="PS51186"/>
    </source>
</evidence>
<gene>
    <name evidence="2" type="ORF">METZ01_LOCUS37702</name>
</gene>
<dbReference type="EMBL" id="UINC01001610">
    <property type="protein sequence ID" value="SUZ84848.1"/>
    <property type="molecule type" value="Genomic_DNA"/>
</dbReference>
<dbReference type="PROSITE" id="PS51186">
    <property type="entry name" value="GNAT"/>
    <property type="match status" value="1"/>
</dbReference>
<dbReference type="Pfam" id="PF13673">
    <property type="entry name" value="Acetyltransf_10"/>
    <property type="match status" value="1"/>
</dbReference>
<accession>A0A381R1X6</accession>
<feature type="domain" description="N-acetyltransferase" evidence="1">
    <location>
        <begin position="12"/>
        <end position="156"/>
    </location>
</feature>
<dbReference type="GO" id="GO:0016747">
    <property type="term" value="F:acyltransferase activity, transferring groups other than amino-acyl groups"/>
    <property type="evidence" value="ECO:0007669"/>
    <property type="project" value="InterPro"/>
</dbReference>